<dbReference type="InterPro" id="IPR056693">
    <property type="entry name" value="DUF7791"/>
</dbReference>
<dbReference type="PANTHER" id="PTHR10039:SF5">
    <property type="entry name" value="NACHT DOMAIN-CONTAINING PROTEIN"/>
    <property type="match status" value="1"/>
</dbReference>
<dbReference type="PANTHER" id="PTHR10039">
    <property type="entry name" value="AMELOGENIN"/>
    <property type="match status" value="1"/>
</dbReference>
<protein>
    <recommendedName>
        <fullName evidence="2">NACHT domain-containing protein</fullName>
    </recommendedName>
</protein>
<sequence>MVLEPLSAFSVACNVLQIIEVGTRVLKTAAEYRSAADGATAEHAELRNIAQSLLILNADLQATVAASNSTQTKIQDKAEAVLISANDQCLKLSTEFIKLLDRLKVDGTKHAMLEALRLSVRSLWYKDRLDSINKSLSQARDNLNLSFLIYMNSRQATSAGQSEITRSTTEVQTKILEAVSVASNTIQDDIQLLADKLEYLSIDSFHENASQFLSAHQVALNDLAASLNTIMLQQYDLQSLSAQRQTLIAQQKIIDSLHFPLMNDRRDHVQIAHQDTCEWIFAKQRGPSPHTWSNFPTWLSSENETASIYWVHGKPGSGKSTLMRWLDQNLTDTQLGAGADNGSMLRARHFFWNSGTTLQKSLAGFLRSICAQMFEQAPEHIPEVVQTKRWTTALLVGYDSSSMEWTEMELIDTLKSVISTASKSAKILLLIDGLDEIDDGREGNLERLIDLLLALAKHPMVKICVSSRPWNIFRDIFGACAQLRLEDFTQKDIVHYVQERLQSHPRFQFIIRRDSEGATQLVQDISRKSSGVFLWVRLVVEELRAGLRDGDNIVRLSRKLDVIPADLNEYFQRMMNSIPSNHRREASMILQIALYEETDFGTLHPLYLMDLSFTDETQAAFAIENTYDFSKLDLNDSEEVQYRLASTARRLNSRCMGLVECRYEVFNQGFDLWDDFHQEKSQFELASFAMRKNAQMELLETMDHQSAFGGSNIHRAFCFYVEFLHRSCRDFLLSPESQKLLHHYTGGRFDARTFVRSARLVEIKALGVKGPAGMFAASLASYVLSTISLPEFRALDSSATVAGLLQPFIESIVQHNEFDIVAWYISTSLNTWHVEKSSFLTLAIDFQLTSYIRAHLTRSAIEKKKGRPILDYVLRPRFMGRTSDLGIGNVWPDMEILQSVLSQGGDPNQPHNHSTVWTQFLFFVMEWSNLIQTESNLGRVRMRDAYFTALSLLIANGAASHLPSPRLLDLVRNRVQGHVEHASHALDGSEVVGYWNTWIEPVSDKLIWSRLITMLESSNVDEYPVHDILELFRPVFGDGTDTLRAQLLSRA</sequence>
<dbReference type="SUPFAM" id="SSF52540">
    <property type="entry name" value="P-loop containing nucleoside triphosphate hydrolases"/>
    <property type="match status" value="1"/>
</dbReference>
<dbReference type="InterPro" id="IPR027417">
    <property type="entry name" value="P-loop_NTPase"/>
</dbReference>
<feature type="domain" description="NACHT" evidence="2">
    <location>
        <begin position="307"/>
        <end position="469"/>
    </location>
</feature>
<name>A0AAV9NHC8_9EURO</name>
<organism evidence="3 4">
    <name type="scientific">Exophiala bonariae</name>
    <dbReference type="NCBI Taxonomy" id="1690606"/>
    <lineage>
        <taxon>Eukaryota</taxon>
        <taxon>Fungi</taxon>
        <taxon>Dikarya</taxon>
        <taxon>Ascomycota</taxon>
        <taxon>Pezizomycotina</taxon>
        <taxon>Eurotiomycetes</taxon>
        <taxon>Chaetothyriomycetidae</taxon>
        <taxon>Chaetothyriales</taxon>
        <taxon>Herpotrichiellaceae</taxon>
        <taxon>Exophiala</taxon>
    </lineage>
</organism>
<evidence type="ECO:0000256" key="1">
    <source>
        <dbReference type="ARBA" id="ARBA00022737"/>
    </source>
</evidence>
<evidence type="ECO:0000313" key="4">
    <source>
        <dbReference type="Proteomes" id="UP001358417"/>
    </source>
</evidence>
<dbReference type="InterPro" id="IPR007111">
    <property type="entry name" value="NACHT_NTPase"/>
</dbReference>
<dbReference type="EMBL" id="JAVRRD010000006">
    <property type="protein sequence ID" value="KAK5057776.1"/>
    <property type="molecule type" value="Genomic_DNA"/>
</dbReference>
<comment type="caution">
    <text evidence="3">The sequence shown here is derived from an EMBL/GenBank/DDBJ whole genome shotgun (WGS) entry which is preliminary data.</text>
</comment>
<dbReference type="AlphaFoldDB" id="A0AAV9NHC8"/>
<dbReference type="Pfam" id="PF24883">
    <property type="entry name" value="NPHP3_N"/>
    <property type="match status" value="1"/>
</dbReference>
<keyword evidence="4" id="KW-1185">Reference proteome</keyword>
<proteinExistence type="predicted"/>
<dbReference type="PROSITE" id="PS50837">
    <property type="entry name" value="NACHT"/>
    <property type="match status" value="1"/>
</dbReference>
<dbReference type="InterPro" id="IPR056884">
    <property type="entry name" value="NPHP3-like_N"/>
</dbReference>
<evidence type="ECO:0000313" key="3">
    <source>
        <dbReference type="EMBL" id="KAK5057776.1"/>
    </source>
</evidence>
<evidence type="ECO:0000259" key="2">
    <source>
        <dbReference type="PROSITE" id="PS50837"/>
    </source>
</evidence>
<dbReference type="Pfam" id="PF25053">
    <property type="entry name" value="DUF7791"/>
    <property type="match status" value="1"/>
</dbReference>
<gene>
    <name evidence="3" type="ORF">LTR84_011777</name>
</gene>
<dbReference type="Proteomes" id="UP001358417">
    <property type="component" value="Unassembled WGS sequence"/>
</dbReference>
<dbReference type="GeneID" id="89979927"/>
<keyword evidence="1" id="KW-0677">Repeat</keyword>
<dbReference type="RefSeq" id="XP_064708894.1">
    <property type="nucleotide sequence ID" value="XM_064855305.1"/>
</dbReference>
<accession>A0AAV9NHC8</accession>
<reference evidence="3 4" key="1">
    <citation type="submission" date="2023-08" db="EMBL/GenBank/DDBJ databases">
        <title>Black Yeasts Isolated from many extreme environments.</title>
        <authorList>
            <person name="Coleine C."/>
            <person name="Stajich J.E."/>
            <person name="Selbmann L."/>
        </authorList>
    </citation>
    <scope>NUCLEOTIDE SEQUENCE [LARGE SCALE GENOMIC DNA]</scope>
    <source>
        <strain evidence="3 4">CCFEE 5792</strain>
    </source>
</reference>
<dbReference type="Gene3D" id="3.40.50.300">
    <property type="entry name" value="P-loop containing nucleotide triphosphate hydrolases"/>
    <property type="match status" value="1"/>
</dbReference>